<proteinExistence type="predicted"/>
<dbReference type="RefSeq" id="WP_419189993.1">
    <property type="nucleotide sequence ID" value="NZ_CP036526.1"/>
</dbReference>
<dbReference type="AlphaFoldDB" id="A0A517NUA5"/>
<evidence type="ECO:0000313" key="5">
    <source>
        <dbReference type="Proteomes" id="UP000319817"/>
    </source>
</evidence>
<evidence type="ECO:0000256" key="2">
    <source>
        <dbReference type="SAM" id="MobiDB-lite"/>
    </source>
</evidence>
<dbReference type="Pfam" id="PF05066">
    <property type="entry name" value="HARE-HTH"/>
    <property type="match status" value="1"/>
</dbReference>
<evidence type="ECO:0000259" key="3">
    <source>
        <dbReference type="PROSITE" id="PS51913"/>
    </source>
</evidence>
<evidence type="ECO:0000256" key="1">
    <source>
        <dbReference type="ARBA" id="ARBA00023163"/>
    </source>
</evidence>
<keyword evidence="1" id="KW-0804">Transcription</keyword>
<accession>A0A517NUA5</accession>
<dbReference type="InterPro" id="IPR007759">
    <property type="entry name" value="Asxl_HARE-HTH"/>
</dbReference>
<dbReference type="EMBL" id="CP036526">
    <property type="protein sequence ID" value="QDT10705.1"/>
    <property type="molecule type" value="Genomic_DNA"/>
</dbReference>
<dbReference type="Proteomes" id="UP000319817">
    <property type="component" value="Chromosome"/>
</dbReference>
<protein>
    <recommendedName>
        <fullName evidence="3">HTH HARE-type domain-containing protein</fullName>
    </recommendedName>
</protein>
<feature type="domain" description="HTH HARE-type" evidence="3">
    <location>
        <begin position="96"/>
        <end position="168"/>
    </location>
</feature>
<dbReference type="GO" id="GO:0006355">
    <property type="term" value="P:regulation of DNA-templated transcription"/>
    <property type="evidence" value="ECO:0007669"/>
    <property type="project" value="InterPro"/>
</dbReference>
<gene>
    <name evidence="4" type="ORF">K239x_26630</name>
</gene>
<name>A0A517NUA5_9BACT</name>
<keyword evidence="5" id="KW-1185">Reference proteome</keyword>
<organism evidence="4 5">
    <name type="scientific">Stieleria marina</name>
    <dbReference type="NCBI Taxonomy" id="1930275"/>
    <lineage>
        <taxon>Bacteria</taxon>
        <taxon>Pseudomonadati</taxon>
        <taxon>Planctomycetota</taxon>
        <taxon>Planctomycetia</taxon>
        <taxon>Pirellulales</taxon>
        <taxon>Pirellulaceae</taxon>
        <taxon>Stieleria</taxon>
    </lineage>
</organism>
<sequence length="168" mass="17885">MKKAYVKVGGEYYANVTNKKVVVRIDSTNSAGGWNATNLTTNKKVRIKTAQRLQGKARATTSASAAGETRARKRVAKKTNGGDAASVAATAGDKKLSCIEAALKVLGETEETMNAQEMIAAMTDAGYWTSPGGKTPHATLYSAILRELAKGDDSRFIKVERGRFAARA</sequence>
<dbReference type="PROSITE" id="PS51913">
    <property type="entry name" value="HTH_HARE"/>
    <property type="match status" value="1"/>
</dbReference>
<reference evidence="4 5" key="1">
    <citation type="submission" date="2019-02" db="EMBL/GenBank/DDBJ databases">
        <title>Deep-cultivation of Planctomycetes and their phenomic and genomic characterization uncovers novel biology.</title>
        <authorList>
            <person name="Wiegand S."/>
            <person name="Jogler M."/>
            <person name="Boedeker C."/>
            <person name="Pinto D."/>
            <person name="Vollmers J."/>
            <person name="Rivas-Marin E."/>
            <person name="Kohn T."/>
            <person name="Peeters S.H."/>
            <person name="Heuer A."/>
            <person name="Rast P."/>
            <person name="Oberbeckmann S."/>
            <person name="Bunk B."/>
            <person name="Jeske O."/>
            <person name="Meyerdierks A."/>
            <person name="Storesund J.E."/>
            <person name="Kallscheuer N."/>
            <person name="Luecker S."/>
            <person name="Lage O.M."/>
            <person name="Pohl T."/>
            <person name="Merkel B.J."/>
            <person name="Hornburger P."/>
            <person name="Mueller R.-W."/>
            <person name="Bruemmer F."/>
            <person name="Labrenz M."/>
            <person name="Spormann A.M."/>
            <person name="Op den Camp H."/>
            <person name="Overmann J."/>
            <person name="Amann R."/>
            <person name="Jetten M.S.M."/>
            <person name="Mascher T."/>
            <person name="Medema M.H."/>
            <person name="Devos D.P."/>
            <person name="Kaster A.-K."/>
            <person name="Ovreas L."/>
            <person name="Rohde M."/>
            <person name="Galperin M.Y."/>
            <person name="Jogler C."/>
        </authorList>
    </citation>
    <scope>NUCLEOTIDE SEQUENCE [LARGE SCALE GENOMIC DNA]</scope>
    <source>
        <strain evidence="4 5">K23_9</strain>
    </source>
</reference>
<evidence type="ECO:0000313" key="4">
    <source>
        <dbReference type="EMBL" id="QDT10705.1"/>
    </source>
</evidence>
<feature type="region of interest" description="Disordered" evidence="2">
    <location>
        <begin position="53"/>
        <end position="84"/>
    </location>
</feature>